<dbReference type="RefSeq" id="WP_133868170.1">
    <property type="nucleotide sequence ID" value="NZ_SOAU01000001.1"/>
</dbReference>
<dbReference type="InterPro" id="IPR042099">
    <property type="entry name" value="ANL_N_sf"/>
</dbReference>
<gene>
    <name evidence="7" type="ORF">BDK89_1317</name>
</gene>
<accession>A0A4R7HYZ2</accession>
<dbReference type="GO" id="GO:0005524">
    <property type="term" value="F:ATP binding"/>
    <property type="evidence" value="ECO:0007669"/>
    <property type="project" value="UniProtKB-KW"/>
</dbReference>
<dbReference type="SUPFAM" id="SSF56801">
    <property type="entry name" value="Acetyl-CoA synthetase-like"/>
    <property type="match status" value="1"/>
</dbReference>
<keyword evidence="4" id="KW-0067">ATP-binding</keyword>
<sequence>MIIHRSPVPDVEIPETTITEHILRRADELPDRVALMDGPSGRSYTYAQLREMIHRFAGGLQARGFGKGDVLGLMAPNIPEYAIAFHGTAVAGGTVTTINPTYGAEEVRFQLNDAGATLLVTIGMFAETAKEAIEGTSIDEVMTLDGAEGTANALELLAADPVEQVPVDLHDQVVVLPYSSGTTGLPKGVMLTHHNLVANCVQTEPSVNLREHEVSLAFLPFFHIYGMQVLMNLQLSIGATVITLPRFDLQQALELTQNEKITRIYAVPPVILALAKHPLVDEYDLSSLVQVFSGAAPLGAELAAEAAKRIECEVVQGYGMTELSPVSHCTFEGDFRPGTSGITVPNTETRIVDPETGEDQDVGGEGELWVRGPQVMKGYLNNESATRNTIDDDGWLHTGDVAVVDEHHHVSIVDRVKELIKYKGFQVPPAELEALLVAHPKVADVAVIGIPDEEAGEIPKAFIVRQPGAGDLSIDELQAYVAEHVASYKQVRLVEFIDEIPKSASGKILRRMLRDG</sequence>
<dbReference type="FunFam" id="3.30.300.30:FF:000007">
    <property type="entry name" value="4-coumarate--CoA ligase 2"/>
    <property type="match status" value="1"/>
</dbReference>
<feature type="domain" description="AMP-binding enzyme C-terminal" evidence="6">
    <location>
        <begin position="431"/>
        <end position="507"/>
    </location>
</feature>
<evidence type="ECO:0000256" key="4">
    <source>
        <dbReference type="ARBA" id="ARBA00022840"/>
    </source>
</evidence>
<dbReference type="InterPro" id="IPR020845">
    <property type="entry name" value="AMP-binding_CS"/>
</dbReference>
<evidence type="ECO:0000256" key="1">
    <source>
        <dbReference type="ARBA" id="ARBA00006432"/>
    </source>
</evidence>
<comment type="caution">
    <text evidence="7">The sequence shown here is derived from an EMBL/GenBank/DDBJ whole genome shotgun (WGS) entry which is preliminary data.</text>
</comment>
<protein>
    <submittedName>
        <fullName evidence="7">4-coumarate--CoA ligase</fullName>
    </submittedName>
</protein>
<organism evidence="7 8">
    <name type="scientific">Ilumatobacter fluminis</name>
    <dbReference type="NCBI Taxonomy" id="467091"/>
    <lineage>
        <taxon>Bacteria</taxon>
        <taxon>Bacillati</taxon>
        <taxon>Actinomycetota</taxon>
        <taxon>Acidimicrobiia</taxon>
        <taxon>Acidimicrobiales</taxon>
        <taxon>Ilumatobacteraceae</taxon>
        <taxon>Ilumatobacter</taxon>
    </lineage>
</organism>
<evidence type="ECO:0000256" key="2">
    <source>
        <dbReference type="ARBA" id="ARBA00022598"/>
    </source>
</evidence>
<evidence type="ECO:0000313" key="7">
    <source>
        <dbReference type="EMBL" id="TDT15739.1"/>
    </source>
</evidence>
<name>A0A4R7HYZ2_9ACTN</name>
<dbReference type="AlphaFoldDB" id="A0A4R7HYZ2"/>
<dbReference type="InterPro" id="IPR025110">
    <property type="entry name" value="AMP-bd_C"/>
</dbReference>
<keyword evidence="8" id="KW-1185">Reference proteome</keyword>
<comment type="similarity">
    <text evidence="1">Belongs to the ATP-dependent AMP-binding enzyme family.</text>
</comment>
<dbReference type="Pfam" id="PF13193">
    <property type="entry name" value="AMP-binding_C"/>
    <property type="match status" value="1"/>
</dbReference>
<keyword evidence="2 7" id="KW-0436">Ligase</keyword>
<proteinExistence type="inferred from homology"/>
<dbReference type="PANTHER" id="PTHR24096">
    <property type="entry name" value="LONG-CHAIN-FATTY-ACID--COA LIGASE"/>
    <property type="match status" value="1"/>
</dbReference>
<dbReference type="Gene3D" id="3.40.50.12780">
    <property type="entry name" value="N-terminal domain of ligase-like"/>
    <property type="match status" value="1"/>
</dbReference>
<dbReference type="Proteomes" id="UP000294558">
    <property type="component" value="Unassembled WGS sequence"/>
</dbReference>
<evidence type="ECO:0000256" key="3">
    <source>
        <dbReference type="ARBA" id="ARBA00022741"/>
    </source>
</evidence>
<keyword evidence="3" id="KW-0547">Nucleotide-binding</keyword>
<dbReference type="InterPro" id="IPR045851">
    <property type="entry name" value="AMP-bd_C_sf"/>
</dbReference>
<evidence type="ECO:0000259" key="5">
    <source>
        <dbReference type="Pfam" id="PF00501"/>
    </source>
</evidence>
<feature type="domain" description="AMP-dependent synthetase/ligase" evidence="5">
    <location>
        <begin position="24"/>
        <end position="380"/>
    </location>
</feature>
<dbReference type="GO" id="GO:0016405">
    <property type="term" value="F:CoA-ligase activity"/>
    <property type="evidence" value="ECO:0007669"/>
    <property type="project" value="TreeGrafter"/>
</dbReference>
<dbReference type="PROSITE" id="PS00455">
    <property type="entry name" value="AMP_BINDING"/>
    <property type="match status" value="1"/>
</dbReference>
<dbReference type="EMBL" id="SOAU01000001">
    <property type="protein sequence ID" value="TDT15739.1"/>
    <property type="molecule type" value="Genomic_DNA"/>
</dbReference>
<evidence type="ECO:0000259" key="6">
    <source>
        <dbReference type="Pfam" id="PF13193"/>
    </source>
</evidence>
<dbReference type="FunFam" id="3.40.50.12780:FF:000003">
    <property type="entry name" value="Long-chain-fatty-acid--CoA ligase FadD"/>
    <property type="match status" value="1"/>
</dbReference>
<dbReference type="Pfam" id="PF00501">
    <property type="entry name" value="AMP-binding"/>
    <property type="match status" value="1"/>
</dbReference>
<evidence type="ECO:0000313" key="8">
    <source>
        <dbReference type="Proteomes" id="UP000294558"/>
    </source>
</evidence>
<reference evidence="7 8" key="1">
    <citation type="submission" date="2019-03" db="EMBL/GenBank/DDBJ databases">
        <title>Sequencing the genomes of 1000 actinobacteria strains.</title>
        <authorList>
            <person name="Klenk H.-P."/>
        </authorList>
    </citation>
    <scope>NUCLEOTIDE SEQUENCE [LARGE SCALE GENOMIC DNA]</scope>
    <source>
        <strain evidence="7 8">DSM 18936</strain>
    </source>
</reference>
<dbReference type="InterPro" id="IPR000873">
    <property type="entry name" value="AMP-dep_synth/lig_dom"/>
</dbReference>
<dbReference type="PANTHER" id="PTHR24096:SF149">
    <property type="entry name" value="AMP-BINDING DOMAIN-CONTAINING PROTEIN-RELATED"/>
    <property type="match status" value="1"/>
</dbReference>
<dbReference type="OrthoDB" id="9803968at2"/>
<dbReference type="Gene3D" id="3.30.300.30">
    <property type="match status" value="1"/>
</dbReference>